<protein>
    <recommendedName>
        <fullName evidence="3">SRPBCC family protein</fullName>
    </recommendedName>
</protein>
<dbReference type="SUPFAM" id="SSF55961">
    <property type="entry name" value="Bet v1-like"/>
    <property type="match status" value="1"/>
</dbReference>
<evidence type="ECO:0000313" key="1">
    <source>
        <dbReference type="EMBL" id="NUW31529.1"/>
    </source>
</evidence>
<reference evidence="1 2" key="1">
    <citation type="submission" date="2020-06" db="EMBL/GenBank/DDBJ databases">
        <title>Nonomuraea sp. SMC257, a novel actinomycete isolated from soil.</title>
        <authorList>
            <person name="Chanama M."/>
        </authorList>
    </citation>
    <scope>NUCLEOTIDE SEQUENCE [LARGE SCALE GENOMIC DNA]</scope>
    <source>
        <strain evidence="1 2">SMC257</strain>
    </source>
</reference>
<name>A0A7Y6I4R9_9ACTN</name>
<sequence length="156" mass="16904">MDMSWPVADLDPVRRLRALAAAIPGAYVAERVIPAPFATVWAVAGDLEKEFGTFEPDMRRLVVESARPDGRLVARARSRYGMRARFDVDLRPGWCWMQSRFLLVGLAARPVPEGTLVAQTGGVRVPGRAALVPWGVRAAGDRALARLAARVAGSPS</sequence>
<evidence type="ECO:0008006" key="3">
    <source>
        <dbReference type="Google" id="ProtNLM"/>
    </source>
</evidence>
<evidence type="ECO:0000313" key="2">
    <source>
        <dbReference type="Proteomes" id="UP000586042"/>
    </source>
</evidence>
<gene>
    <name evidence="1" type="ORF">HTZ77_08835</name>
</gene>
<keyword evidence="2" id="KW-1185">Reference proteome</keyword>
<organism evidence="1 2">
    <name type="scientific">Nonomuraea montanisoli</name>
    <dbReference type="NCBI Taxonomy" id="2741721"/>
    <lineage>
        <taxon>Bacteria</taxon>
        <taxon>Bacillati</taxon>
        <taxon>Actinomycetota</taxon>
        <taxon>Actinomycetes</taxon>
        <taxon>Streptosporangiales</taxon>
        <taxon>Streptosporangiaceae</taxon>
        <taxon>Nonomuraea</taxon>
    </lineage>
</organism>
<comment type="caution">
    <text evidence="1">The sequence shown here is derived from an EMBL/GenBank/DDBJ whole genome shotgun (WGS) entry which is preliminary data.</text>
</comment>
<accession>A0A7Y6I4R9</accession>
<proteinExistence type="predicted"/>
<dbReference type="AlphaFoldDB" id="A0A7Y6I4R9"/>
<dbReference type="EMBL" id="JABWGN010000003">
    <property type="protein sequence ID" value="NUW31529.1"/>
    <property type="molecule type" value="Genomic_DNA"/>
</dbReference>
<dbReference type="Proteomes" id="UP000586042">
    <property type="component" value="Unassembled WGS sequence"/>
</dbReference>